<proteinExistence type="predicted"/>
<evidence type="ECO:0000313" key="2">
    <source>
        <dbReference type="Proteomes" id="UP000821837"/>
    </source>
</evidence>
<keyword evidence="2" id="KW-1185">Reference proteome</keyword>
<reference evidence="1" key="2">
    <citation type="submission" date="2021-09" db="EMBL/GenBank/DDBJ databases">
        <authorList>
            <person name="Jia N."/>
            <person name="Wang J."/>
            <person name="Shi W."/>
            <person name="Du L."/>
            <person name="Sun Y."/>
            <person name="Zhan W."/>
            <person name="Jiang J."/>
            <person name="Wang Q."/>
            <person name="Zhang B."/>
            <person name="Ji P."/>
            <person name="Sakyi L.B."/>
            <person name="Cui X."/>
            <person name="Yuan T."/>
            <person name="Jiang B."/>
            <person name="Yang W."/>
            <person name="Lam T.T.-Y."/>
            <person name="Chang Q."/>
            <person name="Ding S."/>
            <person name="Wang X."/>
            <person name="Zhu J."/>
            <person name="Ruan X."/>
            <person name="Zhao L."/>
            <person name="Wei J."/>
            <person name="Que T."/>
            <person name="Du C."/>
            <person name="Cheng J."/>
            <person name="Dai P."/>
            <person name="Han X."/>
            <person name="Huang E."/>
            <person name="Gao Y."/>
            <person name="Liu J."/>
            <person name="Shao H."/>
            <person name="Ye R."/>
            <person name="Li L."/>
            <person name="Wei W."/>
            <person name="Wang X."/>
            <person name="Wang C."/>
            <person name="Huo Q."/>
            <person name="Li W."/>
            <person name="Guo W."/>
            <person name="Chen H."/>
            <person name="Chen S."/>
            <person name="Zhou L."/>
            <person name="Zhou L."/>
            <person name="Ni X."/>
            <person name="Tian J."/>
            <person name="Zhou Y."/>
            <person name="Sheng Y."/>
            <person name="Liu T."/>
            <person name="Pan Y."/>
            <person name="Xia L."/>
            <person name="Li J."/>
            <person name="Zhao F."/>
            <person name="Cao W."/>
        </authorList>
    </citation>
    <scope>NUCLEOTIDE SEQUENCE</scope>
    <source>
        <strain evidence="1">Rsan-2018</strain>
        <tissue evidence="1">Larvae</tissue>
    </source>
</reference>
<dbReference type="AlphaFoldDB" id="A0A9D4PX91"/>
<gene>
    <name evidence="1" type="ORF">HPB52_019096</name>
</gene>
<organism evidence="1 2">
    <name type="scientific">Rhipicephalus sanguineus</name>
    <name type="common">Brown dog tick</name>
    <name type="synonym">Ixodes sanguineus</name>
    <dbReference type="NCBI Taxonomy" id="34632"/>
    <lineage>
        <taxon>Eukaryota</taxon>
        <taxon>Metazoa</taxon>
        <taxon>Ecdysozoa</taxon>
        <taxon>Arthropoda</taxon>
        <taxon>Chelicerata</taxon>
        <taxon>Arachnida</taxon>
        <taxon>Acari</taxon>
        <taxon>Parasitiformes</taxon>
        <taxon>Ixodida</taxon>
        <taxon>Ixodoidea</taxon>
        <taxon>Ixodidae</taxon>
        <taxon>Rhipicephalinae</taxon>
        <taxon>Rhipicephalus</taxon>
        <taxon>Rhipicephalus</taxon>
    </lineage>
</organism>
<dbReference type="Proteomes" id="UP000821837">
    <property type="component" value="Unassembled WGS sequence"/>
</dbReference>
<name>A0A9D4PX91_RHISA</name>
<evidence type="ECO:0000313" key="1">
    <source>
        <dbReference type="EMBL" id="KAH7957459.1"/>
    </source>
</evidence>
<dbReference type="EMBL" id="JABSTV010001250">
    <property type="protein sequence ID" value="KAH7957459.1"/>
    <property type="molecule type" value="Genomic_DNA"/>
</dbReference>
<comment type="caution">
    <text evidence="1">The sequence shown here is derived from an EMBL/GenBank/DDBJ whole genome shotgun (WGS) entry which is preliminary data.</text>
</comment>
<sequence>MRRHMTRNKNLVRHSRKQWWDNEVAQAWQARREANHANRRAVKAEDPEVCSNKCKHYLKLNHEIHALLEMKLANANRQMLHDLRDEGKSTAPKFWCYVRSLDRKDQPEPQIMDSETRQPSLT</sequence>
<accession>A0A9D4PX91</accession>
<reference evidence="1" key="1">
    <citation type="journal article" date="2020" name="Cell">
        <title>Large-Scale Comparative Analyses of Tick Genomes Elucidate Their Genetic Diversity and Vector Capacities.</title>
        <authorList>
            <consortium name="Tick Genome and Microbiome Consortium (TIGMIC)"/>
            <person name="Jia N."/>
            <person name="Wang J."/>
            <person name="Shi W."/>
            <person name="Du L."/>
            <person name="Sun Y."/>
            <person name="Zhan W."/>
            <person name="Jiang J.F."/>
            <person name="Wang Q."/>
            <person name="Zhang B."/>
            <person name="Ji P."/>
            <person name="Bell-Sakyi L."/>
            <person name="Cui X.M."/>
            <person name="Yuan T.T."/>
            <person name="Jiang B.G."/>
            <person name="Yang W.F."/>
            <person name="Lam T.T."/>
            <person name="Chang Q.C."/>
            <person name="Ding S.J."/>
            <person name="Wang X.J."/>
            <person name="Zhu J.G."/>
            <person name="Ruan X.D."/>
            <person name="Zhao L."/>
            <person name="Wei J.T."/>
            <person name="Ye R.Z."/>
            <person name="Que T.C."/>
            <person name="Du C.H."/>
            <person name="Zhou Y.H."/>
            <person name="Cheng J.X."/>
            <person name="Dai P.F."/>
            <person name="Guo W.B."/>
            <person name="Han X.H."/>
            <person name="Huang E.J."/>
            <person name="Li L.F."/>
            <person name="Wei W."/>
            <person name="Gao Y.C."/>
            <person name="Liu J.Z."/>
            <person name="Shao H.Z."/>
            <person name="Wang X."/>
            <person name="Wang C.C."/>
            <person name="Yang T.C."/>
            <person name="Huo Q.B."/>
            <person name="Li W."/>
            <person name="Chen H.Y."/>
            <person name="Chen S.E."/>
            <person name="Zhou L.G."/>
            <person name="Ni X.B."/>
            <person name="Tian J.H."/>
            <person name="Sheng Y."/>
            <person name="Liu T."/>
            <person name="Pan Y.S."/>
            <person name="Xia L.Y."/>
            <person name="Li J."/>
            <person name="Zhao F."/>
            <person name="Cao W.C."/>
        </authorList>
    </citation>
    <scope>NUCLEOTIDE SEQUENCE</scope>
    <source>
        <strain evidence="1">Rsan-2018</strain>
    </source>
</reference>
<protein>
    <submittedName>
        <fullName evidence="1">Uncharacterized protein</fullName>
    </submittedName>
</protein>